<evidence type="ECO:0000256" key="3">
    <source>
        <dbReference type="ARBA" id="ARBA00022692"/>
    </source>
</evidence>
<organism evidence="7 8">
    <name type="scientific">Enterococcus diestrammenae</name>
    <dbReference type="NCBI Taxonomy" id="1155073"/>
    <lineage>
        <taxon>Bacteria</taxon>
        <taxon>Bacillati</taxon>
        <taxon>Bacillota</taxon>
        <taxon>Bacilli</taxon>
        <taxon>Lactobacillales</taxon>
        <taxon>Enterococcaceae</taxon>
        <taxon>Enterococcus</taxon>
    </lineage>
</organism>
<reference evidence="8" key="1">
    <citation type="submission" date="2016-06" db="EMBL/GenBank/DDBJ databases">
        <title>Four novel species of enterococci isolated from chicken manure.</title>
        <authorList>
            <person name="Van Tyne D."/>
        </authorList>
    </citation>
    <scope>NUCLEOTIDE SEQUENCE [LARGE SCALE GENOMIC DNA]</scope>
    <source>
        <strain evidence="8">JM9A</strain>
    </source>
</reference>
<sequence length="239" mass="26483">MDNMNNQSPNRFQATGVNIAALNKFYAKVYGIFAAGLGLSALTAYLGANVFKYQVLNFIDRFPLGFWGLWIIQLILVVVMSRKASKNPALTMAGFLVYSLLTGVTLTVTLMVYSQATVVQAFVTAMVTFAGAAAVGMFIKKDLSIFGRIGIILVWGLIITMVLNAFVFHSTGLDLVLAIIGVVVFTGLTAYDNQMIRKYYFQFQNQENTGIAAFCALQLYLDFINIFLYLLRIFGYDDN</sequence>
<dbReference type="PANTHER" id="PTHR23291">
    <property type="entry name" value="BAX INHIBITOR-RELATED"/>
    <property type="match status" value="1"/>
</dbReference>
<keyword evidence="8" id="KW-1185">Reference proteome</keyword>
<evidence type="ECO:0000313" key="7">
    <source>
        <dbReference type="EMBL" id="MEO1781859.1"/>
    </source>
</evidence>
<keyword evidence="3 6" id="KW-0812">Transmembrane</keyword>
<feature type="transmembrane region" description="Helical" evidence="6">
    <location>
        <begin position="119"/>
        <end position="139"/>
    </location>
</feature>
<proteinExistence type="inferred from homology"/>
<evidence type="ECO:0000256" key="1">
    <source>
        <dbReference type="ARBA" id="ARBA00004141"/>
    </source>
</evidence>
<dbReference type="EMBL" id="MAEI02000001">
    <property type="protein sequence ID" value="MEO1781859.1"/>
    <property type="molecule type" value="Genomic_DNA"/>
</dbReference>
<accession>A0ABV0F1C8</accession>
<keyword evidence="4 6" id="KW-1133">Transmembrane helix</keyword>
<dbReference type="Proteomes" id="UP001429357">
    <property type="component" value="Unassembled WGS sequence"/>
</dbReference>
<comment type="subcellular location">
    <subcellularLocation>
        <location evidence="1">Membrane</location>
        <topology evidence="1">Multi-pass membrane protein</topology>
    </subcellularLocation>
</comment>
<dbReference type="CDD" id="cd10432">
    <property type="entry name" value="BI-1-like_bacterial"/>
    <property type="match status" value="1"/>
</dbReference>
<name>A0ABV0F1C8_9ENTE</name>
<reference evidence="7 8" key="2">
    <citation type="submission" date="2024-02" db="EMBL/GenBank/DDBJ databases">
        <title>The Genome Sequence of Enterococcus diestrammenae JM9A.</title>
        <authorList>
            <person name="Earl A."/>
            <person name="Manson A."/>
            <person name="Gilmore M."/>
            <person name="Sanders J."/>
            <person name="Shea T."/>
            <person name="Howe W."/>
            <person name="Livny J."/>
            <person name="Cuomo C."/>
            <person name="Neafsey D."/>
            <person name="Birren B."/>
        </authorList>
    </citation>
    <scope>NUCLEOTIDE SEQUENCE [LARGE SCALE GENOMIC DNA]</scope>
    <source>
        <strain evidence="7 8">JM9A</strain>
    </source>
</reference>
<feature type="transmembrane region" description="Helical" evidence="6">
    <location>
        <begin position="62"/>
        <end position="80"/>
    </location>
</feature>
<evidence type="ECO:0000256" key="5">
    <source>
        <dbReference type="ARBA" id="ARBA00023136"/>
    </source>
</evidence>
<feature type="transmembrane region" description="Helical" evidence="6">
    <location>
        <begin position="173"/>
        <end position="191"/>
    </location>
</feature>
<protein>
    <recommendedName>
        <fullName evidence="9">Integral membrane protein</fullName>
    </recommendedName>
</protein>
<evidence type="ECO:0000256" key="4">
    <source>
        <dbReference type="ARBA" id="ARBA00022989"/>
    </source>
</evidence>
<dbReference type="PANTHER" id="PTHR23291:SF50">
    <property type="entry name" value="PROTEIN LIFEGUARD 4"/>
    <property type="match status" value="1"/>
</dbReference>
<feature type="transmembrane region" description="Helical" evidence="6">
    <location>
        <begin position="146"/>
        <end position="167"/>
    </location>
</feature>
<feature type="transmembrane region" description="Helical" evidence="6">
    <location>
        <begin position="92"/>
        <end position="113"/>
    </location>
</feature>
<keyword evidence="5 6" id="KW-0472">Membrane</keyword>
<feature type="transmembrane region" description="Helical" evidence="6">
    <location>
        <begin position="29"/>
        <end position="50"/>
    </location>
</feature>
<dbReference type="InterPro" id="IPR006214">
    <property type="entry name" value="Bax_inhibitor_1-related"/>
</dbReference>
<feature type="transmembrane region" description="Helical" evidence="6">
    <location>
        <begin position="211"/>
        <end position="231"/>
    </location>
</feature>
<gene>
    <name evidence="7" type="ORF">BAU18_001448</name>
</gene>
<evidence type="ECO:0000313" key="8">
    <source>
        <dbReference type="Proteomes" id="UP001429357"/>
    </source>
</evidence>
<evidence type="ECO:0008006" key="9">
    <source>
        <dbReference type="Google" id="ProtNLM"/>
    </source>
</evidence>
<comment type="similarity">
    <text evidence="2 6">Belongs to the BI1 family.</text>
</comment>
<dbReference type="Pfam" id="PF01027">
    <property type="entry name" value="Bax1-I"/>
    <property type="match status" value="1"/>
</dbReference>
<evidence type="ECO:0000256" key="6">
    <source>
        <dbReference type="RuleBase" id="RU004379"/>
    </source>
</evidence>
<comment type="caution">
    <text evidence="7">The sequence shown here is derived from an EMBL/GenBank/DDBJ whole genome shotgun (WGS) entry which is preliminary data.</text>
</comment>
<evidence type="ECO:0000256" key="2">
    <source>
        <dbReference type="ARBA" id="ARBA00010350"/>
    </source>
</evidence>